<dbReference type="AlphaFoldDB" id="A0AAE1CJA6"/>
<comment type="caution">
    <text evidence="1">The sequence shown here is derived from an EMBL/GenBank/DDBJ whole genome shotgun (WGS) entry which is preliminary data.</text>
</comment>
<organism evidence="1 2">
    <name type="scientific">Elysia crispata</name>
    <name type="common">lettuce slug</name>
    <dbReference type="NCBI Taxonomy" id="231223"/>
    <lineage>
        <taxon>Eukaryota</taxon>
        <taxon>Metazoa</taxon>
        <taxon>Spiralia</taxon>
        <taxon>Lophotrochozoa</taxon>
        <taxon>Mollusca</taxon>
        <taxon>Gastropoda</taxon>
        <taxon>Heterobranchia</taxon>
        <taxon>Euthyneura</taxon>
        <taxon>Panpulmonata</taxon>
        <taxon>Sacoglossa</taxon>
        <taxon>Placobranchoidea</taxon>
        <taxon>Plakobranchidae</taxon>
        <taxon>Elysia</taxon>
    </lineage>
</organism>
<protein>
    <submittedName>
        <fullName evidence="1">Uncharacterized protein</fullName>
    </submittedName>
</protein>
<keyword evidence="2" id="KW-1185">Reference proteome</keyword>
<name>A0AAE1CJA6_9GAST</name>
<gene>
    <name evidence="1" type="ORF">RRG08_028708</name>
</gene>
<sequence length="99" mass="11071">MPEDGLIYLDPTPLENVLSRTRPHHTQTRYRLSCVAPVLYDGAQSWELASPGRVQVEADPTHELSPADIVVKFPHRSFNLPSIPCCDKEPGMELNASFI</sequence>
<dbReference type="Proteomes" id="UP001283361">
    <property type="component" value="Unassembled WGS sequence"/>
</dbReference>
<dbReference type="EMBL" id="JAWDGP010007966">
    <property type="protein sequence ID" value="KAK3698853.1"/>
    <property type="molecule type" value="Genomic_DNA"/>
</dbReference>
<reference evidence="1" key="1">
    <citation type="journal article" date="2023" name="G3 (Bethesda)">
        <title>A reference genome for the long-term kleptoplast-retaining sea slug Elysia crispata morphotype clarki.</title>
        <authorList>
            <person name="Eastman K.E."/>
            <person name="Pendleton A.L."/>
            <person name="Shaikh M.A."/>
            <person name="Suttiyut T."/>
            <person name="Ogas R."/>
            <person name="Tomko P."/>
            <person name="Gavelis G."/>
            <person name="Widhalm J.R."/>
            <person name="Wisecaver J.H."/>
        </authorList>
    </citation>
    <scope>NUCLEOTIDE SEQUENCE</scope>
    <source>
        <strain evidence="1">ECLA1</strain>
    </source>
</reference>
<evidence type="ECO:0000313" key="1">
    <source>
        <dbReference type="EMBL" id="KAK3698853.1"/>
    </source>
</evidence>
<accession>A0AAE1CJA6</accession>
<proteinExistence type="predicted"/>
<evidence type="ECO:0000313" key="2">
    <source>
        <dbReference type="Proteomes" id="UP001283361"/>
    </source>
</evidence>